<feature type="transmembrane region" description="Helical" evidence="1">
    <location>
        <begin position="71"/>
        <end position="88"/>
    </location>
</feature>
<dbReference type="Proteomes" id="UP000001208">
    <property type="component" value="Chromosome"/>
</dbReference>
<keyword evidence="3" id="KW-1185">Reference proteome</keyword>
<dbReference type="RefSeq" id="WP_012501097.1">
    <property type="nucleotide sequence ID" value="NC_011026.1"/>
</dbReference>
<gene>
    <name evidence="2" type="ordered locus">Ctha_2566</name>
</gene>
<keyword evidence="1" id="KW-1133">Transmembrane helix</keyword>
<protein>
    <submittedName>
        <fullName evidence="2">Uncharacterized protein</fullName>
    </submittedName>
</protein>
<reference evidence="2 3" key="1">
    <citation type="submission" date="2008-06" db="EMBL/GenBank/DDBJ databases">
        <title>Complete sequence of Chloroherpeton thalassium ATCC 35110.</title>
        <authorList>
            <consortium name="US DOE Joint Genome Institute"/>
            <person name="Lucas S."/>
            <person name="Copeland A."/>
            <person name="Lapidus A."/>
            <person name="Glavina del Rio T."/>
            <person name="Dalin E."/>
            <person name="Tice H."/>
            <person name="Bruce D."/>
            <person name="Goodwin L."/>
            <person name="Pitluck S."/>
            <person name="Schmutz J."/>
            <person name="Larimer F."/>
            <person name="Land M."/>
            <person name="Hauser L."/>
            <person name="Kyrpides N."/>
            <person name="Mikhailova N."/>
            <person name="Liu Z."/>
            <person name="Li T."/>
            <person name="Zhao F."/>
            <person name="Overmann J."/>
            <person name="Bryant D.A."/>
            <person name="Richardson P."/>
        </authorList>
    </citation>
    <scope>NUCLEOTIDE SEQUENCE [LARGE SCALE GENOMIC DNA]</scope>
    <source>
        <strain evidence="3">ATCC 35110 / GB-78</strain>
    </source>
</reference>
<proteinExistence type="predicted"/>
<keyword evidence="1" id="KW-0472">Membrane</keyword>
<feature type="transmembrane region" description="Helical" evidence="1">
    <location>
        <begin position="35"/>
        <end position="59"/>
    </location>
</feature>
<evidence type="ECO:0000313" key="2">
    <source>
        <dbReference type="EMBL" id="ACF15015.1"/>
    </source>
</evidence>
<dbReference type="AlphaFoldDB" id="B3QY49"/>
<sequence>MSEKSIREIIEKGVEVVTLKRAFPIEKRKPVMARALTMFFAIAWLPIFMMLYAVLYQIMIPSFDVIPYSDVFFVLFSMVSALLTMFALKNQWSRISEWLLSFAKEN</sequence>
<dbReference type="HOGENOM" id="CLU_2218379_0_0_10"/>
<accession>B3QY49</accession>
<dbReference type="KEGG" id="cts:Ctha_2566"/>
<evidence type="ECO:0000313" key="3">
    <source>
        <dbReference type="Proteomes" id="UP000001208"/>
    </source>
</evidence>
<organism evidence="2 3">
    <name type="scientific">Chloroherpeton thalassium (strain ATCC 35110 / GB-78)</name>
    <dbReference type="NCBI Taxonomy" id="517418"/>
    <lineage>
        <taxon>Bacteria</taxon>
        <taxon>Pseudomonadati</taxon>
        <taxon>Chlorobiota</taxon>
        <taxon>Chlorobiia</taxon>
        <taxon>Chlorobiales</taxon>
        <taxon>Chloroherpetonaceae</taxon>
        <taxon>Chloroherpeton</taxon>
    </lineage>
</organism>
<dbReference type="EMBL" id="CP001100">
    <property type="protein sequence ID" value="ACF15015.1"/>
    <property type="molecule type" value="Genomic_DNA"/>
</dbReference>
<keyword evidence="1" id="KW-0812">Transmembrane</keyword>
<evidence type="ECO:0000256" key="1">
    <source>
        <dbReference type="SAM" id="Phobius"/>
    </source>
</evidence>
<name>B3QY49_CHLT3</name>
<dbReference type="STRING" id="517418.Ctha_2566"/>